<feature type="domain" description="Transposase IS4 N-terminal" evidence="2">
    <location>
        <begin position="20"/>
        <end position="78"/>
    </location>
</feature>
<keyword evidence="1" id="KW-0472">Membrane</keyword>
<protein>
    <submittedName>
        <fullName evidence="3">Transposase domain-containing protein</fullName>
    </submittedName>
</protein>
<evidence type="ECO:0000313" key="3">
    <source>
        <dbReference type="EMBL" id="MFB9681753.1"/>
    </source>
</evidence>
<dbReference type="InterPro" id="IPR024473">
    <property type="entry name" value="Transposases_IS4_N"/>
</dbReference>
<dbReference type="Pfam" id="PF13006">
    <property type="entry name" value="Nterm_IS4"/>
    <property type="match status" value="1"/>
</dbReference>
<proteinExistence type="predicted"/>
<accession>A0ABV5TVY5</accession>
<gene>
    <name evidence="3" type="ORF">ACFFRH_40285</name>
</gene>
<comment type="caution">
    <text evidence="3">The sequence shown here is derived from an EMBL/GenBank/DDBJ whole genome shotgun (WGS) entry which is preliminary data.</text>
</comment>
<sequence length="78" mass="8781">MRDHSVISRVVRVAAGVFAPGHLGELTQVVPFELVDAVPAETGRVQRRLRELPFRGGGYFLLAMCLFPEVGYRLVWDR</sequence>
<dbReference type="Proteomes" id="UP001589610">
    <property type="component" value="Unassembled WGS sequence"/>
</dbReference>
<organism evidence="3 4">
    <name type="scientific">Streptosporangium vulgare</name>
    <dbReference type="NCBI Taxonomy" id="46190"/>
    <lineage>
        <taxon>Bacteria</taxon>
        <taxon>Bacillati</taxon>
        <taxon>Actinomycetota</taxon>
        <taxon>Actinomycetes</taxon>
        <taxon>Streptosporangiales</taxon>
        <taxon>Streptosporangiaceae</taxon>
        <taxon>Streptosporangium</taxon>
    </lineage>
</organism>
<reference evidence="3 4" key="1">
    <citation type="submission" date="2024-09" db="EMBL/GenBank/DDBJ databases">
        <authorList>
            <person name="Sun Q."/>
            <person name="Mori K."/>
        </authorList>
    </citation>
    <scope>NUCLEOTIDE SEQUENCE [LARGE SCALE GENOMIC DNA]</scope>
    <source>
        <strain evidence="3 4">JCM 3028</strain>
    </source>
</reference>
<name>A0ABV5TVY5_9ACTN</name>
<keyword evidence="1" id="KW-0812">Transmembrane</keyword>
<keyword evidence="4" id="KW-1185">Reference proteome</keyword>
<dbReference type="RefSeq" id="WP_344746065.1">
    <property type="nucleotide sequence ID" value="NZ_BAAAWW010000083.1"/>
</dbReference>
<dbReference type="EMBL" id="JBHMBS010000038">
    <property type="protein sequence ID" value="MFB9681753.1"/>
    <property type="molecule type" value="Genomic_DNA"/>
</dbReference>
<keyword evidence="1" id="KW-1133">Transmembrane helix</keyword>
<evidence type="ECO:0000256" key="1">
    <source>
        <dbReference type="SAM" id="Phobius"/>
    </source>
</evidence>
<evidence type="ECO:0000259" key="2">
    <source>
        <dbReference type="Pfam" id="PF13006"/>
    </source>
</evidence>
<evidence type="ECO:0000313" key="4">
    <source>
        <dbReference type="Proteomes" id="UP001589610"/>
    </source>
</evidence>
<feature type="transmembrane region" description="Helical" evidence="1">
    <location>
        <begin position="56"/>
        <end position="75"/>
    </location>
</feature>